<dbReference type="ExpressionAtlas" id="A0A0Q3JVB8">
    <property type="expression patterns" value="differential"/>
</dbReference>
<keyword evidence="4" id="KW-1185">Reference proteome</keyword>
<dbReference type="PANTHER" id="PTHR33186">
    <property type="entry name" value="OS10G0136150 PROTEIN-RELATED"/>
    <property type="match status" value="1"/>
</dbReference>
<reference evidence="3" key="3">
    <citation type="submission" date="2018-08" db="UniProtKB">
        <authorList>
            <consortium name="EnsemblPlants"/>
        </authorList>
    </citation>
    <scope>IDENTIFICATION</scope>
    <source>
        <strain evidence="3">cv. Bd21</strain>
    </source>
</reference>
<dbReference type="PANTHER" id="PTHR33186:SF18">
    <property type="entry name" value="OS10G0136150 PROTEIN"/>
    <property type="match status" value="1"/>
</dbReference>
<dbReference type="Pfam" id="PF23635">
    <property type="entry name" value="Beta-prop_AT5G49610-like"/>
    <property type="match status" value="1"/>
</dbReference>
<feature type="domain" description="F-box protein AT5G49610-like beta-propeller" evidence="1">
    <location>
        <begin position="86"/>
        <end position="237"/>
    </location>
</feature>
<dbReference type="KEGG" id="bdi:104582472"/>
<gene>
    <name evidence="3" type="primary">LOC104582472</name>
    <name evidence="2" type="ORF">BRADI_2g01301v3</name>
</gene>
<evidence type="ECO:0000313" key="2">
    <source>
        <dbReference type="EMBL" id="KQK02409.1"/>
    </source>
</evidence>
<organism evidence="2">
    <name type="scientific">Brachypodium distachyon</name>
    <name type="common">Purple false brome</name>
    <name type="synonym">Trachynia distachya</name>
    <dbReference type="NCBI Taxonomy" id="15368"/>
    <lineage>
        <taxon>Eukaryota</taxon>
        <taxon>Viridiplantae</taxon>
        <taxon>Streptophyta</taxon>
        <taxon>Embryophyta</taxon>
        <taxon>Tracheophyta</taxon>
        <taxon>Spermatophyta</taxon>
        <taxon>Magnoliopsida</taxon>
        <taxon>Liliopsida</taxon>
        <taxon>Poales</taxon>
        <taxon>Poaceae</taxon>
        <taxon>BOP clade</taxon>
        <taxon>Pooideae</taxon>
        <taxon>Stipodae</taxon>
        <taxon>Brachypodieae</taxon>
        <taxon>Brachypodium</taxon>
    </lineage>
</organism>
<name>A0A0Q3JVB8_BRADI</name>
<reference evidence="2" key="2">
    <citation type="submission" date="2017-06" db="EMBL/GenBank/DDBJ databases">
        <title>WGS assembly of Brachypodium distachyon.</title>
        <authorList>
            <consortium name="The International Brachypodium Initiative"/>
            <person name="Lucas S."/>
            <person name="Harmon-Smith M."/>
            <person name="Lail K."/>
            <person name="Tice H."/>
            <person name="Grimwood J."/>
            <person name="Bruce D."/>
            <person name="Barry K."/>
            <person name="Shu S."/>
            <person name="Lindquist E."/>
            <person name="Wang M."/>
            <person name="Pitluck S."/>
            <person name="Vogel J.P."/>
            <person name="Garvin D.F."/>
            <person name="Mockler T.C."/>
            <person name="Schmutz J."/>
            <person name="Rokhsar D."/>
            <person name="Bevan M.W."/>
        </authorList>
    </citation>
    <scope>NUCLEOTIDE SEQUENCE</scope>
    <source>
        <strain evidence="2">Bd21</strain>
    </source>
</reference>
<protein>
    <recommendedName>
        <fullName evidence="1">F-box protein AT5G49610-like beta-propeller domain-containing protein</fullName>
    </recommendedName>
</protein>
<dbReference type="RefSeq" id="XP_014754198.1">
    <property type="nucleotide sequence ID" value="XM_014898712.2"/>
</dbReference>
<dbReference type="AlphaFoldDB" id="A0A0Q3JVB8"/>
<evidence type="ECO:0000313" key="3">
    <source>
        <dbReference type="EnsemblPlants" id="KQK02409"/>
    </source>
</evidence>
<sequence>MQLMQRGAVLCAAAGHSHVHGSCRSSPYKVVLISPGDKNRPIACVYSSETGKWGNLIPAVVEYEVYLAFKPGVLVGNVLYWLSEDLSDMDLLFLEKFTDDIVEFDLDRQSLAVIKGPPCLNDSCRHQIIQAEDGDVGLAMLSYPKFELWQRKVNCHGDTTWLLWKTVQMDTILGIPPLIEGAMRKRDILGYDEDNGAVFLYVDGNVYVVQLKSMQSRKIHETNYTTEYHPFTSFYAPGIAIADGCDGAEMLDDRLV</sequence>
<dbReference type="EnsemblPlants" id="KQK02409">
    <property type="protein sequence ID" value="KQK02409"/>
    <property type="gene ID" value="BRADI_2g01301v3"/>
</dbReference>
<proteinExistence type="predicted"/>
<evidence type="ECO:0000313" key="4">
    <source>
        <dbReference type="Proteomes" id="UP000008810"/>
    </source>
</evidence>
<accession>A0A0Q3JVB8</accession>
<reference evidence="2 3" key="1">
    <citation type="journal article" date="2010" name="Nature">
        <title>Genome sequencing and analysis of the model grass Brachypodium distachyon.</title>
        <authorList>
            <consortium name="International Brachypodium Initiative"/>
        </authorList>
    </citation>
    <scope>NUCLEOTIDE SEQUENCE [LARGE SCALE GENOMIC DNA]</scope>
    <source>
        <strain evidence="2">Bd21</strain>
        <strain evidence="3">cv. Bd21</strain>
    </source>
</reference>
<dbReference type="Proteomes" id="UP000008810">
    <property type="component" value="Chromosome 2"/>
</dbReference>
<dbReference type="Gramene" id="KQK02409">
    <property type="protein sequence ID" value="KQK02409"/>
    <property type="gene ID" value="BRADI_2g01301v3"/>
</dbReference>
<dbReference type="EMBL" id="CM000881">
    <property type="protein sequence ID" value="KQK02409.1"/>
    <property type="molecule type" value="Genomic_DNA"/>
</dbReference>
<dbReference type="STRING" id="15368.A0A0Q3JVB8"/>
<dbReference type="OrthoDB" id="684278at2759"/>
<dbReference type="GeneID" id="104582472"/>
<dbReference type="InterPro" id="IPR056594">
    <property type="entry name" value="AT5G49610-like_b-prop"/>
</dbReference>
<evidence type="ECO:0000259" key="1">
    <source>
        <dbReference type="Pfam" id="PF23635"/>
    </source>
</evidence>